<protein>
    <submittedName>
        <fullName evidence="5">Chromo shadow domain containing protein</fullName>
    </submittedName>
</protein>
<reference evidence="5 6" key="1">
    <citation type="journal article" date="2019" name="Fungal Biol. Biotechnol.">
        <title>Draft genome sequence of fastidious pathogen Ceratobasidium theobromae, which causes vascular-streak dieback in Theobroma cacao.</title>
        <authorList>
            <person name="Ali S.S."/>
            <person name="Asman A."/>
            <person name="Shao J."/>
            <person name="Firmansyah A.P."/>
            <person name="Susilo A.W."/>
            <person name="Rosmana A."/>
            <person name="McMahon P."/>
            <person name="Junaid M."/>
            <person name="Guest D."/>
            <person name="Kheng T.Y."/>
            <person name="Meinhardt L.W."/>
            <person name="Bailey B.A."/>
        </authorList>
    </citation>
    <scope>NUCLEOTIDE SEQUENCE [LARGE SCALE GENOMIC DNA]</scope>
    <source>
        <strain evidence="5 6">CT2</strain>
    </source>
</reference>
<dbReference type="InterPro" id="IPR000953">
    <property type="entry name" value="Chromo/chromo_shadow_dom"/>
</dbReference>
<name>A0A5N5QSR8_9AGAM</name>
<evidence type="ECO:0000259" key="4">
    <source>
        <dbReference type="PROSITE" id="PS50013"/>
    </source>
</evidence>
<dbReference type="InterPro" id="IPR008251">
    <property type="entry name" value="Chromo_shadow_dom"/>
</dbReference>
<dbReference type="Gene3D" id="2.40.50.40">
    <property type="match status" value="2"/>
</dbReference>
<keyword evidence="6" id="KW-1185">Reference proteome</keyword>
<dbReference type="OrthoDB" id="433924at2759"/>
<feature type="compositionally biased region" description="Basic and acidic residues" evidence="3">
    <location>
        <begin position="67"/>
        <end position="78"/>
    </location>
</feature>
<dbReference type="PANTHER" id="PTHR22812">
    <property type="entry name" value="CHROMOBOX PROTEIN"/>
    <property type="match status" value="1"/>
</dbReference>
<feature type="compositionally biased region" description="Basic and acidic residues" evidence="3">
    <location>
        <begin position="139"/>
        <end position="151"/>
    </location>
</feature>
<dbReference type="Pfam" id="PF01393">
    <property type="entry name" value="Chromo_shadow"/>
    <property type="match status" value="1"/>
</dbReference>
<sequence>MLPSPALEGELNGKPFDLVWFGFISLTRARDQTKAFVVTPQQSHLLLNTTIMANSPKNKSRKSTGKNGKEVVEQHEEENASGEEDEEGYEVESILEAKWQYSKRGKWSYFVRWKGYGPEDDLWIDEDDAAGAEDLINDFHETNNLPRDGKGKKGPVKKPRASATSKATQDKKRKAAASEEMEVDSPEVEEPPSKKQSRRGRPSKAKSPPEPEAEPDVDEEPELASIDDFMKITRWDDVIKQIETVEKSDDDLIALFTRQDGQKSKCSTAILAERCPQLLITFYETHLKWRPTDDD</sequence>
<dbReference type="AlphaFoldDB" id="A0A5N5QSR8"/>
<gene>
    <name evidence="5" type="ORF">CTheo_1774</name>
</gene>
<feature type="region of interest" description="Disordered" evidence="3">
    <location>
        <begin position="53"/>
        <end position="89"/>
    </location>
</feature>
<dbReference type="InterPro" id="IPR023780">
    <property type="entry name" value="Chromo_domain"/>
</dbReference>
<dbReference type="GO" id="GO:0005634">
    <property type="term" value="C:nucleus"/>
    <property type="evidence" value="ECO:0007669"/>
    <property type="project" value="UniProtKB-SubCell"/>
</dbReference>
<evidence type="ECO:0000313" key="6">
    <source>
        <dbReference type="Proteomes" id="UP000383932"/>
    </source>
</evidence>
<dbReference type="Pfam" id="PF00385">
    <property type="entry name" value="Chromo"/>
    <property type="match status" value="1"/>
</dbReference>
<feature type="compositionally biased region" description="Acidic residues" evidence="3">
    <location>
        <begin position="211"/>
        <end position="222"/>
    </location>
</feature>
<dbReference type="EMBL" id="SSOP01000016">
    <property type="protein sequence ID" value="KAB5594795.1"/>
    <property type="molecule type" value="Genomic_DNA"/>
</dbReference>
<feature type="compositionally biased region" description="Acidic residues" evidence="3">
    <location>
        <begin position="179"/>
        <end position="190"/>
    </location>
</feature>
<accession>A0A5N5QSR8</accession>
<dbReference type="SMART" id="SM00298">
    <property type="entry name" value="CHROMO"/>
    <property type="match status" value="1"/>
</dbReference>
<feature type="domain" description="Chromo" evidence="4">
    <location>
        <begin position="89"/>
        <end position="151"/>
    </location>
</feature>
<comment type="caution">
    <text evidence="5">The sequence shown here is derived from an EMBL/GenBank/DDBJ whole genome shotgun (WGS) entry which is preliminary data.</text>
</comment>
<evidence type="ECO:0000313" key="5">
    <source>
        <dbReference type="EMBL" id="KAB5594795.1"/>
    </source>
</evidence>
<evidence type="ECO:0000256" key="1">
    <source>
        <dbReference type="ARBA" id="ARBA00004123"/>
    </source>
</evidence>
<dbReference type="InterPro" id="IPR016197">
    <property type="entry name" value="Chromo-like_dom_sf"/>
</dbReference>
<dbReference type="SUPFAM" id="SSF54160">
    <property type="entry name" value="Chromo domain-like"/>
    <property type="match status" value="2"/>
</dbReference>
<dbReference type="InterPro" id="IPR051219">
    <property type="entry name" value="Heterochromatin_chromo-domain"/>
</dbReference>
<comment type="subcellular location">
    <subcellularLocation>
        <location evidence="1">Nucleus</location>
    </subcellularLocation>
</comment>
<dbReference type="SMART" id="SM00300">
    <property type="entry name" value="ChSh"/>
    <property type="match status" value="1"/>
</dbReference>
<feature type="compositionally biased region" description="Basic residues" evidence="3">
    <location>
        <begin position="195"/>
        <end position="204"/>
    </location>
</feature>
<feature type="compositionally biased region" description="Acidic residues" evidence="3">
    <location>
        <begin position="79"/>
        <end position="89"/>
    </location>
</feature>
<proteinExistence type="predicted"/>
<dbReference type="Proteomes" id="UP000383932">
    <property type="component" value="Unassembled WGS sequence"/>
</dbReference>
<keyword evidence="2" id="KW-0539">Nucleus</keyword>
<evidence type="ECO:0000256" key="3">
    <source>
        <dbReference type="SAM" id="MobiDB-lite"/>
    </source>
</evidence>
<evidence type="ECO:0000256" key="2">
    <source>
        <dbReference type="ARBA" id="ARBA00023242"/>
    </source>
</evidence>
<organism evidence="5 6">
    <name type="scientific">Ceratobasidium theobromae</name>
    <dbReference type="NCBI Taxonomy" id="1582974"/>
    <lineage>
        <taxon>Eukaryota</taxon>
        <taxon>Fungi</taxon>
        <taxon>Dikarya</taxon>
        <taxon>Basidiomycota</taxon>
        <taxon>Agaricomycotina</taxon>
        <taxon>Agaricomycetes</taxon>
        <taxon>Cantharellales</taxon>
        <taxon>Ceratobasidiaceae</taxon>
        <taxon>Ceratobasidium</taxon>
    </lineage>
</organism>
<dbReference type="PROSITE" id="PS50013">
    <property type="entry name" value="CHROMO_2"/>
    <property type="match status" value="1"/>
</dbReference>
<feature type="region of interest" description="Disordered" evidence="3">
    <location>
        <begin position="139"/>
        <end position="228"/>
    </location>
</feature>
<dbReference type="GO" id="GO:0006338">
    <property type="term" value="P:chromatin remodeling"/>
    <property type="evidence" value="ECO:0007669"/>
    <property type="project" value="UniProtKB-ARBA"/>
</dbReference>